<proteinExistence type="predicted"/>
<organism evidence="1 2">
    <name type="scientific">Manihot esculenta</name>
    <name type="common">Cassava</name>
    <name type="synonym">Jatropha manihot</name>
    <dbReference type="NCBI Taxonomy" id="3983"/>
    <lineage>
        <taxon>Eukaryota</taxon>
        <taxon>Viridiplantae</taxon>
        <taxon>Streptophyta</taxon>
        <taxon>Embryophyta</taxon>
        <taxon>Tracheophyta</taxon>
        <taxon>Spermatophyta</taxon>
        <taxon>Magnoliopsida</taxon>
        <taxon>eudicotyledons</taxon>
        <taxon>Gunneridae</taxon>
        <taxon>Pentapetalae</taxon>
        <taxon>rosids</taxon>
        <taxon>fabids</taxon>
        <taxon>Malpighiales</taxon>
        <taxon>Euphorbiaceae</taxon>
        <taxon>Crotonoideae</taxon>
        <taxon>Manihoteae</taxon>
        <taxon>Manihot</taxon>
    </lineage>
</organism>
<evidence type="ECO:0000313" key="1">
    <source>
        <dbReference type="EMBL" id="KAG8645889.1"/>
    </source>
</evidence>
<accession>A0ACB7GZL8</accession>
<protein>
    <submittedName>
        <fullName evidence="1">Uncharacterized protein</fullName>
    </submittedName>
</protein>
<sequence length="777" mass="89024">MIMLHLLLTSTRSPNIFLGVKQREGRASPGFSSRQDNLKDNIALNSEGLTTRIKQMLNKVELSVSSYDTAWVAMVPSMDSSKHPCFPKCLNWVLENQQLDGSWGLDPTHPLLIKDSLTSTLACVFALHKWNVGQRLVNKGLDFIVSNIWAATDKHQFSPLGFDIIFPGMIESANNIGLNLSLNQSSMKAMLLKQDLEIKSLRGKTRNLAYFAEGLTQSCNWKEIMKYQRMNGSLFNSPSTTAAAFIHLHDEKCFEYLDSLVKKFENAVPTVYPLDLYARLSVVDELQKLGIDRYFREEIEIILGEVYRQWMLGSEEINSDPRCCAMGFRLLRMNGYEISADGLSNYEEQEKLLYANDTKSILELFKASQLTVSADEPVLDRIFAWTSTYLNEELVNGAISEKNLQAEVEYASKNPHASLERIENRIYIENYNADNISLLKTAYRFCNVDYRDLLEFSVQDFNLCQSIHRKELEDLEGWMKKYNINNLKFTRQTIGFAHFAIASTFFQPNFHLTRMSWTKNSVLAAAVDDFFDFAGSMEELLNLIELTERWNQHSTIEYKSKEVEILFCAIYGTTNELAAKARLQQGRCIKRHLIDIWITFLKSNLKEAEWARNKSVPTMDEYLSNGCISFGLGPMILISLYFLEPLSEEVITSEEYKTLFIYTSLIARLINDRMTVQRESTQGKLNSVSLQIVHNDKAITEEDAQEEVKRLIESHRRELQRMVLTKEGSIVPKACKDLFWRMNKILHLFYMGGDGFSSPSKMVSSVNAIIDEPIIVP</sequence>
<dbReference type="EMBL" id="CM004396">
    <property type="protein sequence ID" value="KAG8645889.1"/>
    <property type="molecule type" value="Genomic_DNA"/>
</dbReference>
<evidence type="ECO:0000313" key="2">
    <source>
        <dbReference type="Proteomes" id="UP000091857"/>
    </source>
</evidence>
<keyword evidence="2" id="KW-1185">Reference proteome</keyword>
<name>A0ACB7GZL8_MANES</name>
<dbReference type="Proteomes" id="UP000091857">
    <property type="component" value="Chromosome 10"/>
</dbReference>
<comment type="caution">
    <text evidence="1">The sequence shown here is derived from an EMBL/GenBank/DDBJ whole genome shotgun (WGS) entry which is preliminary data.</text>
</comment>
<gene>
    <name evidence="1" type="ORF">MANES_10G105128v8</name>
</gene>
<reference evidence="2" key="1">
    <citation type="journal article" date="2016" name="Nat. Biotechnol.">
        <title>Sequencing wild and cultivated cassava and related species reveals extensive interspecific hybridization and genetic diversity.</title>
        <authorList>
            <person name="Bredeson J.V."/>
            <person name="Lyons J.B."/>
            <person name="Prochnik S.E."/>
            <person name="Wu G.A."/>
            <person name="Ha C.M."/>
            <person name="Edsinger-Gonzales E."/>
            <person name="Grimwood J."/>
            <person name="Schmutz J."/>
            <person name="Rabbi I.Y."/>
            <person name="Egesi C."/>
            <person name="Nauluvula P."/>
            <person name="Lebot V."/>
            <person name="Ndunguru J."/>
            <person name="Mkamilo G."/>
            <person name="Bart R.S."/>
            <person name="Setter T.L."/>
            <person name="Gleadow R.M."/>
            <person name="Kulakow P."/>
            <person name="Ferguson M.E."/>
            <person name="Rounsley S."/>
            <person name="Rokhsar D.S."/>
        </authorList>
    </citation>
    <scope>NUCLEOTIDE SEQUENCE [LARGE SCALE GENOMIC DNA]</scope>
    <source>
        <strain evidence="2">cv. AM560-2</strain>
    </source>
</reference>